<feature type="domain" description="RNA polymerase sigma-70 region 2" evidence="6">
    <location>
        <begin position="58"/>
        <end position="121"/>
    </location>
</feature>
<dbReference type="InterPro" id="IPR007627">
    <property type="entry name" value="RNA_pol_sigma70_r2"/>
</dbReference>
<dbReference type="Gene3D" id="1.10.10.10">
    <property type="entry name" value="Winged helix-like DNA-binding domain superfamily/Winged helix DNA-binding domain"/>
    <property type="match status" value="1"/>
</dbReference>
<evidence type="ECO:0000259" key="7">
    <source>
        <dbReference type="Pfam" id="PF08281"/>
    </source>
</evidence>
<gene>
    <name evidence="8" type="ORF">DVG78_15265</name>
</gene>
<dbReference type="InterPro" id="IPR013249">
    <property type="entry name" value="RNA_pol_sigma70_r4_t2"/>
</dbReference>
<evidence type="ECO:0000259" key="6">
    <source>
        <dbReference type="Pfam" id="PF04542"/>
    </source>
</evidence>
<reference evidence="8 9" key="1">
    <citation type="submission" date="2018-07" db="EMBL/GenBank/DDBJ databases">
        <title>Genome analysis of Runella aurantiaca.</title>
        <authorList>
            <person name="Yang X."/>
        </authorList>
    </citation>
    <scope>NUCLEOTIDE SEQUENCE [LARGE SCALE GENOMIC DNA]</scope>
    <source>
        <strain evidence="8 9">YX9</strain>
    </source>
</reference>
<dbReference type="PANTHER" id="PTHR43133">
    <property type="entry name" value="RNA POLYMERASE ECF-TYPE SIGMA FACTO"/>
    <property type="match status" value="1"/>
</dbReference>
<proteinExistence type="inferred from homology"/>
<name>A0A369IF20_9BACT</name>
<dbReference type="InterPro" id="IPR014284">
    <property type="entry name" value="RNA_pol_sigma-70_dom"/>
</dbReference>
<dbReference type="CDD" id="cd06171">
    <property type="entry name" value="Sigma70_r4"/>
    <property type="match status" value="1"/>
</dbReference>
<evidence type="ECO:0000256" key="3">
    <source>
        <dbReference type="ARBA" id="ARBA00023082"/>
    </source>
</evidence>
<accession>A0A369IF20</accession>
<organism evidence="8 9">
    <name type="scientific">Runella aurantiaca</name>
    <dbReference type="NCBI Taxonomy" id="2282308"/>
    <lineage>
        <taxon>Bacteria</taxon>
        <taxon>Pseudomonadati</taxon>
        <taxon>Bacteroidota</taxon>
        <taxon>Cytophagia</taxon>
        <taxon>Cytophagales</taxon>
        <taxon>Spirosomataceae</taxon>
        <taxon>Runella</taxon>
    </lineage>
</organism>
<sequence>MEQAYNEPYEERNPKTLGTPSIPLNPANPHLKTAFELDDELFIRKTLEANLRLGVELLYKRYYQPMCTHAVKFVGSREIAEDLVSEIFFQFYANKTFLEIDSSYRLYLFRTVRNRAYNHLRWDLSRKADIGEAAQKPILDEQQPDQISQFEELYHDVEEAVNKLPLERRRIYLMQKFEGKKYREIADELNLSVKTVDVQLTRANQYIRNLLKDKWLLSLFAFFTGIFH</sequence>
<dbReference type="AlphaFoldDB" id="A0A369IF20"/>
<dbReference type="Gene3D" id="1.10.1740.10">
    <property type="match status" value="1"/>
</dbReference>
<dbReference type="GO" id="GO:0003677">
    <property type="term" value="F:DNA binding"/>
    <property type="evidence" value="ECO:0007669"/>
    <property type="project" value="InterPro"/>
</dbReference>
<keyword evidence="4" id="KW-0804">Transcription</keyword>
<dbReference type="InterPro" id="IPR013324">
    <property type="entry name" value="RNA_pol_sigma_r3/r4-like"/>
</dbReference>
<dbReference type="EMBL" id="QPIW01000011">
    <property type="protein sequence ID" value="RDB05226.1"/>
    <property type="molecule type" value="Genomic_DNA"/>
</dbReference>
<keyword evidence="2" id="KW-0805">Transcription regulation</keyword>
<dbReference type="PANTHER" id="PTHR43133:SF46">
    <property type="entry name" value="RNA POLYMERASE SIGMA-70 FACTOR ECF SUBFAMILY"/>
    <property type="match status" value="1"/>
</dbReference>
<comment type="similarity">
    <text evidence="1">Belongs to the sigma-70 factor family. ECF subfamily.</text>
</comment>
<dbReference type="InterPro" id="IPR014327">
    <property type="entry name" value="RNA_pol_sigma70_bacteroid"/>
</dbReference>
<comment type="caution">
    <text evidence="8">The sequence shown here is derived from an EMBL/GenBank/DDBJ whole genome shotgun (WGS) entry which is preliminary data.</text>
</comment>
<evidence type="ECO:0000256" key="1">
    <source>
        <dbReference type="ARBA" id="ARBA00010641"/>
    </source>
</evidence>
<dbReference type="GO" id="GO:0006352">
    <property type="term" value="P:DNA-templated transcription initiation"/>
    <property type="evidence" value="ECO:0007669"/>
    <property type="project" value="InterPro"/>
</dbReference>
<dbReference type="OrthoDB" id="1524077at2"/>
<feature type="domain" description="RNA polymerase sigma factor 70 region 4 type 2" evidence="7">
    <location>
        <begin position="156"/>
        <end position="203"/>
    </location>
</feature>
<evidence type="ECO:0000256" key="5">
    <source>
        <dbReference type="SAM" id="MobiDB-lite"/>
    </source>
</evidence>
<evidence type="ECO:0000256" key="2">
    <source>
        <dbReference type="ARBA" id="ARBA00023015"/>
    </source>
</evidence>
<dbReference type="NCBIfam" id="TIGR02985">
    <property type="entry name" value="Sig70_bacteroi1"/>
    <property type="match status" value="1"/>
</dbReference>
<evidence type="ECO:0000313" key="9">
    <source>
        <dbReference type="Proteomes" id="UP000253141"/>
    </source>
</evidence>
<feature type="region of interest" description="Disordered" evidence="5">
    <location>
        <begin position="1"/>
        <end position="23"/>
    </location>
</feature>
<dbReference type="Pfam" id="PF04542">
    <property type="entry name" value="Sigma70_r2"/>
    <property type="match status" value="1"/>
</dbReference>
<dbReference type="InterPro" id="IPR013325">
    <property type="entry name" value="RNA_pol_sigma_r2"/>
</dbReference>
<dbReference type="RefSeq" id="WP_114461918.1">
    <property type="nucleotide sequence ID" value="NZ_QPIW01000011.1"/>
</dbReference>
<dbReference type="NCBIfam" id="TIGR02937">
    <property type="entry name" value="sigma70-ECF"/>
    <property type="match status" value="1"/>
</dbReference>
<dbReference type="Pfam" id="PF08281">
    <property type="entry name" value="Sigma70_r4_2"/>
    <property type="match status" value="1"/>
</dbReference>
<dbReference type="InterPro" id="IPR036388">
    <property type="entry name" value="WH-like_DNA-bd_sf"/>
</dbReference>
<keyword evidence="9" id="KW-1185">Reference proteome</keyword>
<evidence type="ECO:0000256" key="4">
    <source>
        <dbReference type="ARBA" id="ARBA00023163"/>
    </source>
</evidence>
<dbReference type="InterPro" id="IPR039425">
    <property type="entry name" value="RNA_pol_sigma-70-like"/>
</dbReference>
<dbReference type="SUPFAM" id="SSF88946">
    <property type="entry name" value="Sigma2 domain of RNA polymerase sigma factors"/>
    <property type="match status" value="1"/>
</dbReference>
<keyword evidence="3" id="KW-0731">Sigma factor</keyword>
<dbReference type="SUPFAM" id="SSF88659">
    <property type="entry name" value="Sigma3 and sigma4 domains of RNA polymerase sigma factors"/>
    <property type="match status" value="1"/>
</dbReference>
<dbReference type="Proteomes" id="UP000253141">
    <property type="component" value="Unassembled WGS sequence"/>
</dbReference>
<dbReference type="GO" id="GO:0016987">
    <property type="term" value="F:sigma factor activity"/>
    <property type="evidence" value="ECO:0007669"/>
    <property type="project" value="UniProtKB-KW"/>
</dbReference>
<protein>
    <submittedName>
        <fullName evidence="8">RNA polymerase sigma-70 factor</fullName>
    </submittedName>
</protein>
<evidence type="ECO:0000313" key="8">
    <source>
        <dbReference type="EMBL" id="RDB05226.1"/>
    </source>
</evidence>